<feature type="region of interest" description="Disordered" evidence="6">
    <location>
        <begin position="48"/>
        <end position="75"/>
    </location>
</feature>
<feature type="compositionally biased region" description="Low complexity" evidence="6">
    <location>
        <begin position="161"/>
        <end position="171"/>
    </location>
</feature>
<sequence length="891" mass="95347">MSKNTFKTLTTSTAIALASVGGTAFAQEATTTTAVDTTAVNEPALVSKPVADAKPEVKKSSDVKPALDAQASTVKQVEAESETAKAEATSANQAVTTTETALTSAKEDLKSAEAIKANATEENITATKAKQDANVKAQEANQKATEASTEAIKVQTETVATETANVASATSKKAEADKTVTTKEANVKSAEDALNGSGLGEAKASLAQAEKDIEQANANISSAATAVETAKKADNNRAEAIKQAENNVNVKNDALKLAKEMMDADQNKVESIQEKADATASKEKEAQTELDVKKAKLNKSEGMNIPNPTFTIPSNVYNGFSADVLKSAGVSSNVVTFAQLVKLDDATTNESIKKDLRRVILQASANIVKQSNANVKYDNADLNRPVDIDNLTEAQKLEISEFYVNGLKQIRNAFKNSFNVKSETATTKEAVTLASTQAEKYEKRGLDPVVHGHVTNAVENISFMNSDISNMYELKQAVYNTLMFTTYLDNAVSNERYRWGHLRANLNFAKYVGIDVANINGRYYMITAFSNEGTPVSKSNDLAQLEAKLAEAQKQNSQAQTALTNAKAELAEASRKYASALEAKTDAEKELASKSETPLQTEVAEKNLQLANLALKNAQERKANAEKAVENFSRSQAEKETALETAEDELATAKTAQKDAETALTSAQAKLQAEENKLKALQAEQAKLHEEKDKLVSDAKAIATELSAYLNADKNLADAQAKVADLETKLTQAKSTAKLAQDKLDTVTAKLKAEQAKLAEIQEEFDKLLDLENKAKDNVVATLPDGTVVAVDSNSNTLPTENTEETVDKTKTASQSGKDVALDAKEDVVVKDKQQTYSAPAVKAGADEKVTYSRVERAKSLPNTGESSSVAMLVLGAILGAFGLVTVRRKN</sequence>
<organism evidence="10 11">
    <name type="scientific">Streptococcus mitis</name>
    <dbReference type="NCBI Taxonomy" id="28037"/>
    <lineage>
        <taxon>Bacteria</taxon>
        <taxon>Bacillati</taxon>
        <taxon>Bacillota</taxon>
        <taxon>Bacilli</taxon>
        <taxon>Lactobacillales</taxon>
        <taxon>Streptococcaceae</taxon>
        <taxon>Streptococcus</taxon>
        <taxon>Streptococcus mitis group</taxon>
    </lineage>
</organism>
<feature type="region of interest" description="Disordered" evidence="6">
    <location>
        <begin position="80"/>
        <end position="99"/>
    </location>
</feature>
<dbReference type="PROSITE" id="PS50847">
    <property type="entry name" value="GRAM_POS_ANCHORING"/>
    <property type="match status" value="1"/>
</dbReference>
<keyword evidence="7" id="KW-0812">Transmembrane</keyword>
<dbReference type="OrthoDB" id="2216131at2"/>
<dbReference type="SUPFAM" id="SSF57997">
    <property type="entry name" value="Tropomyosin"/>
    <property type="match status" value="1"/>
</dbReference>
<evidence type="ECO:0000256" key="5">
    <source>
        <dbReference type="SAM" id="Coils"/>
    </source>
</evidence>
<feature type="chain" id="PRO_5012868817" description="Gram-positive cocci surface proteins LPxTG domain-containing protein" evidence="8">
    <location>
        <begin position="27"/>
        <end position="891"/>
    </location>
</feature>
<evidence type="ECO:0000256" key="8">
    <source>
        <dbReference type="SAM" id="SignalP"/>
    </source>
</evidence>
<feature type="domain" description="Gram-positive cocci surface proteins LPxTG" evidence="9">
    <location>
        <begin position="861"/>
        <end position="891"/>
    </location>
</feature>
<feature type="compositionally biased region" description="Basic and acidic residues" evidence="6">
    <location>
        <begin position="51"/>
        <end position="62"/>
    </location>
</feature>
<accession>A0A1X1KIT0</accession>
<evidence type="ECO:0000256" key="4">
    <source>
        <dbReference type="ARBA" id="ARBA00023088"/>
    </source>
</evidence>
<dbReference type="InterPro" id="IPR019931">
    <property type="entry name" value="LPXTG_anchor"/>
</dbReference>
<keyword evidence="2" id="KW-0964">Secreted</keyword>
<keyword evidence="7" id="KW-1133">Transmembrane helix</keyword>
<dbReference type="AlphaFoldDB" id="A0A1X1KIT0"/>
<evidence type="ECO:0000256" key="3">
    <source>
        <dbReference type="ARBA" id="ARBA00022729"/>
    </source>
</evidence>
<keyword evidence="7" id="KW-0472">Membrane</keyword>
<feature type="compositionally biased region" description="Basic and acidic residues" evidence="6">
    <location>
        <begin position="172"/>
        <end position="183"/>
    </location>
</feature>
<evidence type="ECO:0000256" key="7">
    <source>
        <dbReference type="SAM" id="Phobius"/>
    </source>
</evidence>
<dbReference type="Proteomes" id="UP000193517">
    <property type="component" value="Unassembled WGS sequence"/>
</dbReference>
<dbReference type="EMBL" id="NCVK01000059">
    <property type="protein sequence ID" value="ORO99300.1"/>
    <property type="molecule type" value="Genomic_DNA"/>
</dbReference>
<dbReference type="Pfam" id="PF00746">
    <property type="entry name" value="Gram_pos_anchor"/>
    <property type="match status" value="1"/>
</dbReference>
<dbReference type="NCBIfam" id="TIGR01167">
    <property type="entry name" value="LPXTG_anchor"/>
    <property type="match status" value="1"/>
</dbReference>
<keyword evidence="4" id="KW-0572">Peptidoglycan-anchor</keyword>
<proteinExistence type="predicted"/>
<evidence type="ECO:0000259" key="9">
    <source>
        <dbReference type="PROSITE" id="PS50847"/>
    </source>
</evidence>
<comment type="caution">
    <text evidence="10">The sequence shown here is derived from an EMBL/GenBank/DDBJ whole genome shotgun (WGS) entry which is preliminary data.</text>
</comment>
<keyword evidence="3 8" id="KW-0732">Signal</keyword>
<feature type="coiled-coil region" evidence="5">
    <location>
        <begin position="540"/>
        <end position="778"/>
    </location>
</feature>
<evidence type="ECO:0000256" key="2">
    <source>
        <dbReference type="ARBA" id="ARBA00022525"/>
    </source>
</evidence>
<protein>
    <recommendedName>
        <fullName evidence="9">Gram-positive cocci surface proteins LPxTG domain-containing protein</fullName>
    </recommendedName>
</protein>
<dbReference type="RefSeq" id="WP_084891328.1">
    <property type="nucleotide sequence ID" value="NZ_NCVK01000059.1"/>
</dbReference>
<dbReference type="NCBIfam" id="TIGR04320">
    <property type="entry name" value="Surf_Exclu_PgrA"/>
    <property type="match status" value="1"/>
</dbReference>
<feature type="coiled-coil region" evidence="5">
    <location>
        <begin position="199"/>
        <end position="275"/>
    </location>
</feature>
<feature type="signal peptide" evidence="8">
    <location>
        <begin position="1"/>
        <end position="26"/>
    </location>
</feature>
<reference evidence="10 11" key="1">
    <citation type="journal article" date="2016" name="Eur. J. Clin. Microbiol. Infect. Dis.">
        <title>Whole genome sequencing as a tool for phylogenetic analysis of clinical strains of Mitis group streptococci.</title>
        <authorList>
            <person name="Rasmussen L.H."/>
            <person name="Dargis R."/>
            <person name="Hojholt K."/>
            <person name="Christensen J.J."/>
            <person name="Skovgaard O."/>
            <person name="Justesen U.S."/>
            <person name="Rosenvinge F.S."/>
            <person name="Moser C."/>
            <person name="Lukjancenko O."/>
            <person name="Rasmussen S."/>
            <person name="Nielsen X.C."/>
        </authorList>
    </citation>
    <scope>NUCLEOTIDE SEQUENCE [LARGE SCALE GENOMIC DNA]</scope>
    <source>
        <strain evidence="10 11">OD_317805_11</strain>
    </source>
</reference>
<dbReference type="InterPro" id="IPR027607">
    <property type="entry name" value="Surf_Exclu_SEC10/PgrA"/>
</dbReference>
<evidence type="ECO:0000313" key="10">
    <source>
        <dbReference type="EMBL" id="ORO99300.1"/>
    </source>
</evidence>
<keyword evidence="1" id="KW-0134">Cell wall</keyword>
<feature type="transmembrane region" description="Helical" evidence="7">
    <location>
        <begin position="869"/>
        <end position="887"/>
    </location>
</feature>
<feature type="region of interest" description="Disordered" evidence="6">
    <location>
        <begin position="161"/>
        <end position="183"/>
    </location>
</feature>
<keyword evidence="5" id="KW-0175">Coiled coil</keyword>
<evidence type="ECO:0000256" key="1">
    <source>
        <dbReference type="ARBA" id="ARBA00022512"/>
    </source>
</evidence>
<evidence type="ECO:0000313" key="11">
    <source>
        <dbReference type="Proteomes" id="UP000193517"/>
    </source>
</evidence>
<name>A0A1X1KIT0_STRMT</name>
<gene>
    <name evidence="10" type="ORF">B7695_08790</name>
</gene>
<evidence type="ECO:0000256" key="6">
    <source>
        <dbReference type="SAM" id="MobiDB-lite"/>
    </source>
</evidence>